<proteinExistence type="predicted"/>
<gene>
    <name evidence="1" type="ORF">JTE90_009502</name>
</gene>
<reference evidence="1 2" key="1">
    <citation type="journal article" date="2022" name="Nat. Ecol. Evol.">
        <title>A masculinizing supergene underlies an exaggerated male reproductive morph in a spider.</title>
        <authorList>
            <person name="Hendrickx F."/>
            <person name="De Corte Z."/>
            <person name="Sonet G."/>
            <person name="Van Belleghem S.M."/>
            <person name="Kostlbacher S."/>
            <person name="Vangestel C."/>
        </authorList>
    </citation>
    <scope>NUCLEOTIDE SEQUENCE [LARGE SCALE GENOMIC DNA]</scope>
    <source>
        <strain evidence="1">W744_W776</strain>
    </source>
</reference>
<comment type="caution">
    <text evidence="1">The sequence shown here is derived from an EMBL/GenBank/DDBJ whole genome shotgun (WGS) entry which is preliminary data.</text>
</comment>
<protein>
    <recommendedName>
        <fullName evidence="3">Peptidase aspartic putative domain-containing protein</fullName>
    </recommendedName>
</protein>
<dbReference type="AlphaFoldDB" id="A0AAV6UTH3"/>
<accession>A0AAV6UTH3</accession>
<dbReference type="Proteomes" id="UP000827092">
    <property type="component" value="Unassembled WGS sequence"/>
</dbReference>
<evidence type="ECO:0000313" key="1">
    <source>
        <dbReference type="EMBL" id="KAG8187429.1"/>
    </source>
</evidence>
<name>A0AAV6UTH3_9ARAC</name>
<keyword evidence="2" id="KW-1185">Reference proteome</keyword>
<dbReference type="EMBL" id="JAFNEN010000272">
    <property type="protein sequence ID" value="KAG8187429.1"/>
    <property type="molecule type" value="Genomic_DNA"/>
</dbReference>
<evidence type="ECO:0000313" key="2">
    <source>
        <dbReference type="Proteomes" id="UP000827092"/>
    </source>
</evidence>
<evidence type="ECO:0008006" key="3">
    <source>
        <dbReference type="Google" id="ProtNLM"/>
    </source>
</evidence>
<sequence>METAKAKRTALRKSFTVCANNVEKVIKDEKSSSGELFAQQKLLFDKFTRLEEIQETVAAAILDDEVLASSFEKDFEEAESYRDRFCSLSVALEQIIQRAAVEISANSDVLEAAKMRLPKIELLEFLSEEKICGIVPKITERNVIYELEKRKIDVPDVGCPVSDIDILLGADNLGLIYTGKHIKLDCGLTAVGTHLGFTLMGKGTETNEVKSLTVTNESHNPKCVINMFSSQILSLDAKELWSLETIGIRDPIEVFKRKELNSESMTRFENELDILPSESSILSLCHPCLQQVFCCLCVVSSLAGVDPKQSIPTMGLTLEEPSMNSKIRIGVKSNRRQSYKV</sequence>
<organism evidence="1 2">
    <name type="scientific">Oedothorax gibbosus</name>
    <dbReference type="NCBI Taxonomy" id="931172"/>
    <lineage>
        <taxon>Eukaryota</taxon>
        <taxon>Metazoa</taxon>
        <taxon>Ecdysozoa</taxon>
        <taxon>Arthropoda</taxon>
        <taxon>Chelicerata</taxon>
        <taxon>Arachnida</taxon>
        <taxon>Araneae</taxon>
        <taxon>Araneomorphae</taxon>
        <taxon>Entelegynae</taxon>
        <taxon>Araneoidea</taxon>
        <taxon>Linyphiidae</taxon>
        <taxon>Erigoninae</taxon>
        <taxon>Oedothorax</taxon>
    </lineage>
</organism>